<dbReference type="AlphaFoldDB" id="A0A1H5TYL0"/>
<name>A0A1H5TYL0_9BACT</name>
<dbReference type="InterPro" id="IPR036038">
    <property type="entry name" value="Aminotransferase-like"/>
</dbReference>
<comment type="catalytic activity">
    <reaction evidence="6">
        <text>L-valine + 2-oxoglutarate = 3-methyl-2-oxobutanoate + L-glutamate</text>
        <dbReference type="Rhea" id="RHEA:24813"/>
        <dbReference type="ChEBI" id="CHEBI:11851"/>
        <dbReference type="ChEBI" id="CHEBI:16810"/>
        <dbReference type="ChEBI" id="CHEBI:29985"/>
        <dbReference type="ChEBI" id="CHEBI:57762"/>
        <dbReference type="EC" id="2.6.1.42"/>
    </reaction>
</comment>
<dbReference type="STRING" id="1120964.GCA_001313265_00459"/>
<keyword evidence="9" id="KW-0808">Transferase</keyword>
<reference evidence="10" key="1">
    <citation type="submission" date="2016-10" db="EMBL/GenBank/DDBJ databases">
        <authorList>
            <person name="Varghese N."/>
            <person name="Submissions S."/>
        </authorList>
    </citation>
    <scope>NUCLEOTIDE SEQUENCE [LARGE SCALE GENOMIC DNA]</scope>
    <source>
        <strain evidence="10">DSM 17298</strain>
    </source>
</reference>
<comment type="similarity">
    <text evidence="4">Belongs to the class-IV pyridoxal-phosphate-dependent aminotransferase family.</text>
</comment>
<dbReference type="Proteomes" id="UP000236736">
    <property type="component" value="Unassembled WGS sequence"/>
</dbReference>
<dbReference type="GO" id="GO:0004084">
    <property type="term" value="F:branched-chain-amino-acid transaminase activity"/>
    <property type="evidence" value="ECO:0007669"/>
    <property type="project" value="UniProtKB-EC"/>
</dbReference>
<sequence length="267" mass="30457">MSEIDTIFSWNPENSEWEKATDFPIPNRAMNFGDGIFETLVFDGSKIRFFDFHRDRLFGGIEVLKMDAEGTVFLRLEKWLLNNFGGKKLRVRLNIFRAGSGKYTPEIDLTHQTLHVQDLTFPPKVKRTSSFSEGVALFPYPWSRFKTLNSLPYVMAAKERIERDLDELILLDYSGKVAEASAATIFWRKGKKVFTPALTCGGIDGIGRRAILTKIPRLINEGVFSPNDLLRADQVWVSNVTGISYLEKVDSLEFSTEEWEPLSGIFE</sequence>
<dbReference type="EMBL" id="FNVR01000003">
    <property type="protein sequence ID" value="SEF67873.1"/>
    <property type="molecule type" value="Genomic_DNA"/>
</dbReference>
<dbReference type="InterPro" id="IPR001544">
    <property type="entry name" value="Aminotrans_IV"/>
</dbReference>
<proteinExistence type="inferred from homology"/>
<dbReference type="Gene3D" id="3.20.10.10">
    <property type="entry name" value="D-amino Acid Aminotransferase, subunit A, domain 2"/>
    <property type="match status" value="1"/>
</dbReference>
<evidence type="ECO:0000256" key="2">
    <source>
        <dbReference type="ARBA" id="ARBA00004931"/>
    </source>
</evidence>
<dbReference type="RefSeq" id="WP_103923697.1">
    <property type="nucleotide sequence ID" value="NZ_BBFN01000002.1"/>
</dbReference>
<evidence type="ECO:0000256" key="8">
    <source>
        <dbReference type="ARBA" id="ARBA00049229"/>
    </source>
</evidence>
<gene>
    <name evidence="9" type="ORF">SAMN03080598_01012</name>
</gene>
<dbReference type="Gene3D" id="3.30.470.10">
    <property type="match status" value="1"/>
</dbReference>
<dbReference type="InterPro" id="IPR043131">
    <property type="entry name" value="BCAT-like_N"/>
</dbReference>
<evidence type="ECO:0000256" key="6">
    <source>
        <dbReference type="ARBA" id="ARBA00048212"/>
    </source>
</evidence>
<evidence type="ECO:0000313" key="9">
    <source>
        <dbReference type="EMBL" id="SEF67873.1"/>
    </source>
</evidence>
<dbReference type="GO" id="GO:0046394">
    <property type="term" value="P:carboxylic acid biosynthetic process"/>
    <property type="evidence" value="ECO:0007669"/>
    <property type="project" value="UniProtKB-ARBA"/>
</dbReference>
<comment type="catalytic activity">
    <reaction evidence="8">
        <text>L-leucine + 2-oxoglutarate = 4-methyl-2-oxopentanoate + L-glutamate</text>
        <dbReference type="Rhea" id="RHEA:18321"/>
        <dbReference type="ChEBI" id="CHEBI:16810"/>
        <dbReference type="ChEBI" id="CHEBI:17865"/>
        <dbReference type="ChEBI" id="CHEBI:29985"/>
        <dbReference type="ChEBI" id="CHEBI:57427"/>
        <dbReference type="EC" id="2.6.1.42"/>
    </reaction>
</comment>
<evidence type="ECO:0000256" key="3">
    <source>
        <dbReference type="ARBA" id="ARBA00005072"/>
    </source>
</evidence>
<dbReference type="EC" id="2.6.1.42" evidence="5"/>
<accession>A0A1H5TYL0</accession>
<evidence type="ECO:0000256" key="1">
    <source>
        <dbReference type="ARBA" id="ARBA00004824"/>
    </source>
</evidence>
<dbReference type="SUPFAM" id="SSF56752">
    <property type="entry name" value="D-aminoacid aminotransferase-like PLP-dependent enzymes"/>
    <property type="match status" value="1"/>
</dbReference>
<dbReference type="PANTHER" id="PTHR42743:SF11">
    <property type="entry name" value="AMINODEOXYCHORISMATE LYASE"/>
    <property type="match status" value="1"/>
</dbReference>
<comment type="catalytic activity">
    <reaction evidence="7">
        <text>L-isoleucine + 2-oxoglutarate = (S)-3-methyl-2-oxopentanoate + L-glutamate</text>
        <dbReference type="Rhea" id="RHEA:24801"/>
        <dbReference type="ChEBI" id="CHEBI:16810"/>
        <dbReference type="ChEBI" id="CHEBI:29985"/>
        <dbReference type="ChEBI" id="CHEBI:35146"/>
        <dbReference type="ChEBI" id="CHEBI:58045"/>
        <dbReference type="EC" id="2.6.1.42"/>
    </reaction>
</comment>
<comment type="pathway">
    <text evidence="3">Amino-acid biosynthesis; L-leucine biosynthesis; L-leucine from 3-methyl-2-oxobutanoate: step 4/4.</text>
</comment>
<organism evidence="9 10">
    <name type="scientific">Algoriphagus boritolerans DSM 17298 = JCM 18970</name>
    <dbReference type="NCBI Taxonomy" id="1120964"/>
    <lineage>
        <taxon>Bacteria</taxon>
        <taxon>Pseudomonadati</taxon>
        <taxon>Bacteroidota</taxon>
        <taxon>Cytophagia</taxon>
        <taxon>Cytophagales</taxon>
        <taxon>Cyclobacteriaceae</taxon>
        <taxon>Algoriphagus</taxon>
    </lineage>
</organism>
<keyword evidence="9" id="KW-0032">Aminotransferase</keyword>
<dbReference type="PANTHER" id="PTHR42743">
    <property type="entry name" value="AMINO-ACID AMINOTRANSFERASE"/>
    <property type="match status" value="1"/>
</dbReference>
<evidence type="ECO:0000256" key="5">
    <source>
        <dbReference type="ARBA" id="ARBA00013053"/>
    </source>
</evidence>
<protein>
    <recommendedName>
        <fullName evidence="5">branched-chain-amino-acid transaminase</fullName>
        <ecNumber evidence="5">2.6.1.42</ecNumber>
    </recommendedName>
</protein>
<evidence type="ECO:0000313" key="10">
    <source>
        <dbReference type="Proteomes" id="UP000236736"/>
    </source>
</evidence>
<dbReference type="Pfam" id="PF01063">
    <property type="entry name" value="Aminotran_4"/>
    <property type="match status" value="1"/>
</dbReference>
<comment type="pathway">
    <text evidence="2">Amino-acid biosynthesis; L-valine biosynthesis; L-valine from pyruvate: step 4/4.</text>
</comment>
<keyword evidence="10" id="KW-1185">Reference proteome</keyword>
<evidence type="ECO:0000256" key="7">
    <source>
        <dbReference type="ARBA" id="ARBA00048798"/>
    </source>
</evidence>
<comment type="pathway">
    <text evidence="1">Amino-acid biosynthesis; L-isoleucine biosynthesis; L-isoleucine from 2-oxobutanoate: step 4/4.</text>
</comment>
<dbReference type="InterPro" id="IPR050571">
    <property type="entry name" value="Class-IV_PLP-Dep_Aminotrnsfr"/>
</dbReference>
<dbReference type="InterPro" id="IPR043132">
    <property type="entry name" value="BCAT-like_C"/>
</dbReference>
<dbReference type="OrthoDB" id="9805628at2"/>
<evidence type="ECO:0000256" key="4">
    <source>
        <dbReference type="ARBA" id="ARBA00009320"/>
    </source>
</evidence>